<keyword evidence="4 7" id="KW-0812">Transmembrane</keyword>
<evidence type="ECO:0000313" key="11">
    <source>
        <dbReference type="EMBL" id="GFP40462.1"/>
    </source>
</evidence>
<dbReference type="InterPro" id="IPR051605">
    <property type="entry name" value="CstA"/>
</dbReference>
<dbReference type="InterPro" id="IPR003706">
    <property type="entry name" value="CstA_N"/>
</dbReference>
<evidence type="ECO:0000313" key="10">
    <source>
        <dbReference type="EMBL" id="GFP37900.1"/>
    </source>
</evidence>
<dbReference type="AlphaFoldDB" id="A0A6V8Q6S2"/>
<proteinExistence type="inferred from homology"/>
<keyword evidence="5 7" id="KW-1133">Transmembrane helix</keyword>
<evidence type="ECO:0000313" key="14">
    <source>
        <dbReference type="Proteomes" id="UP000574717"/>
    </source>
</evidence>
<comment type="subcellular location">
    <subcellularLocation>
        <location evidence="1">Cell membrane</location>
        <topology evidence="1">Multi-pass membrane protein</topology>
    </subcellularLocation>
</comment>
<dbReference type="GO" id="GO:0005886">
    <property type="term" value="C:plasma membrane"/>
    <property type="evidence" value="ECO:0007669"/>
    <property type="project" value="UniProtKB-SubCell"/>
</dbReference>
<keyword evidence="3" id="KW-1003">Cell membrane</keyword>
<evidence type="ECO:0000256" key="7">
    <source>
        <dbReference type="SAM" id="Phobius"/>
    </source>
</evidence>
<dbReference type="PANTHER" id="PTHR30252:SF0">
    <property type="entry name" value="PEPTIDE TRANSPORTER CSTA"/>
    <property type="match status" value="1"/>
</dbReference>
<feature type="non-terminal residue" evidence="11">
    <location>
        <position position="1"/>
    </location>
</feature>
<dbReference type="GO" id="GO:0009267">
    <property type="term" value="P:cellular response to starvation"/>
    <property type="evidence" value="ECO:0007669"/>
    <property type="project" value="InterPro"/>
</dbReference>
<evidence type="ECO:0000256" key="4">
    <source>
        <dbReference type="ARBA" id="ARBA00022692"/>
    </source>
</evidence>
<dbReference type="RefSeq" id="WP_275052160.1">
    <property type="nucleotide sequence ID" value="NZ_BLRU01000248.1"/>
</dbReference>
<evidence type="ECO:0000256" key="5">
    <source>
        <dbReference type="ARBA" id="ARBA00022989"/>
    </source>
</evidence>
<protein>
    <submittedName>
        <fullName evidence="11">Carbon starvation protein</fullName>
    </submittedName>
</protein>
<organism evidence="11 13">
    <name type="scientific">Candidatus Hakubella thermalkaliphila</name>
    <dbReference type="NCBI Taxonomy" id="2754717"/>
    <lineage>
        <taxon>Bacteria</taxon>
        <taxon>Bacillati</taxon>
        <taxon>Actinomycetota</taxon>
        <taxon>Actinomycetota incertae sedis</taxon>
        <taxon>Candidatus Hakubellales</taxon>
        <taxon>Candidatus Hakubellaceae</taxon>
        <taxon>Candidatus Hakubella</taxon>
    </lineage>
</organism>
<dbReference type="Pfam" id="PF02554">
    <property type="entry name" value="CstA"/>
    <property type="match status" value="1"/>
</dbReference>
<evidence type="ECO:0000313" key="9">
    <source>
        <dbReference type="EMBL" id="GFP20103.1"/>
    </source>
</evidence>
<dbReference type="EMBL" id="BLSC01000213">
    <property type="protein sequence ID" value="GFP37900.1"/>
    <property type="molecule type" value="Genomic_DNA"/>
</dbReference>
<evidence type="ECO:0000256" key="1">
    <source>
        <dbReference type="ARBA" id="ARBA00004651"/>
    </source>
</evidence>
<dbReference type="PANTHER" id="PTHR30252">
    <property type="entry name" value="INNER MEMBRANE PEPTIDE TRANSPORTER"/>
    <property type="match status" value="1"/>
</dbReference>
<comment type="caution">
    <text evidence="11">The sequence shown here is derived from an EMBL/GenBank/DDBJ whole genome shotgun (WGS) entry which is preliminary data.</text>
</comment>
<evidence type="ECO:0000256" key="6">
    <source>
        <dbReference type="ARBA" id="ARBA00023136"/>
    </source>
</evidence>
<evidence type="ECO:0000313" key="12">
    <source>
        <dbReference type="Proteomes" id="UP000561271"/>
    </source>
</evidence>
<accession>A0A6V8Q6S2</accession>
<feature type="transmembrane region" description="Helical" evidence="7">
    <location>
        <begin position="162"/>
        <end position="183"/>
    </location>
</feature>
<gene>
    <name evidence="9" type="ORF">HKBW3S03_01606</name>
    <name evidence="10" type="ORF">HKBW3S44_01580</name>
    <name evidence="11" type="ORF">HKBW3S47_02158</name>
</gene>
<keyword evidence="6 7" id="KW-0472">Membrane</keyword>
<evidence type="ECO:0000256" key="2">
    <source>
        <dbReference type="ARBA" id="ARBA00007755"/>
    </source>
</evidence>
<dbReference type="EMBL" id="BLRU01000248">
    <property type="protein sequence ID" value="GFP20103.1"/>
    <property type="molecule type" value="Genomic_DNA"/>
</dbReference>
<evidence type="ECO:0000259" key="8">
    <source>
        <dbReference type="Pfam" id="PF02554"/>
    </source>
</evidence>
<evidence type="ECO:0000313" key="13">
    <source>
        <dbReference type="Proteomes" id="UP000569018"/>
    </source>
</evidence>
<feature type="transmembrane region" description="Helical" evidence="7">
    <location>
        <begin position="120"/>
        <end position="142"/>
    </location>
</feature>
<dbReference type="EMBL" id="BLSD01000260">
    <property type="protein sequence ID" value="GFP40462.1"/>
    <property type="molecule type" value="Genomic_DNA"/>
</dbReference>
<sequence>PCGPKKYPKKRGSAELGLGLPPDLGVSYGSVMILIVAITLMQLVIRFMRVATSELLSDISPIFRNIHISTIIASLLGMILVLTGWWKYLWILFGGANQLLASLALMLVTLWLMSEGKKAFWTFYPMIFMFITTVAALLYTSYGLLHKVFTGAVKGEALVGNTLMGFIGFALVIGAIILGVEGVKAFGRYRALKTQPRPAGS</sequence>
<feature type="transmembrane region" description="Helical" evidence="7">
    <location>
        <begin position="92"/>
        <end position="113"/>
    </location>
</feature>
<evidence type="ECO:0000256" key="3">
    <source>
        <dbReference type="ARBA" id="ARBA00022475"/>
    </source>
</evidence>
<feature type="transmembrane region" description="Helical" evidence="7">
    <location>
        <begin position="26"/>
        <end position="45"/>
    </location>
</feature>
<feature type="domain" description="CstA N-terminal" evidence="8">
    <location>
        <begin position="22"/>
        <end position="136"/>
    </location>
</feature>
<dbReference type="Proteomes" id="UP000569018">
    <property type="component" value="Unassembled WGS sequence"/>
</dbReference>
<reference evidence="12 13" key="1">
    <citation type="journal article" date="2020" name="Front. Microbiol.">
        <title>Single-cell genomics of novel Actinobacteria with the Wood-Ljungdahl pathway discovered in a serpentinizing system.</title>
        <authorList>
            <person name="Merino N."/>
            <person name="Kawai M."/>
            <person name="Boyd E.S."/>
            <person name="Colman D.R."/>
            <person name="McGlynn S.E."/>
            <person name="Nealson K.H."/>
            <person name="Kurokawa K."/>
            <person name="Hongoh Y."/>
        </authorList>
    </citation>
    <scope>NUCLEOTIDE SEQUENCE [LARGE SCALE GENOMIC DNA]</scope>
    <source>
        <strain evidence="9 14">S03</strain>
        <strain evidence="10 12">S44</strain>
        <strain evidence="11 13">S47</strain>
    </source>
</reference>
<comment type="similarity">
    <text evidence="2">Belongs to the peptide transporter carbon starvation (CstA) (TC 2.A.114) family.</text>
</comment>
<dbReference type="Proteomes" id="UP000561271">
    <property type="component" value="Unassembled WGS sequence"/>
</dbReference>
<dbReference type="Proteomes" id="UP000574717">
    <property type="component" value="Unassembled WGS sequence"/>
</dbReference>
<name>A0A6V8Q6S2_9ACTN</name>
<feature type="transmembrane region" description="Helical" evidence="7">
    <location>
        <begin position="66"/>
        <end position="86"/>
    </location>
</feature>